<accession>A0A1Z4M160</accession>
<reference evidence="1 2" key="1">
    <citation type="submission" date="2017-06" db="EMBL/GenBank/DDBJ databases">
        <title>Genome sequencing of cyanobaciteial culture collection at National Institute for Environmental Studies (NIES).</title>
        <authorList>
            <person name="Hirose Y."/>
            <person name="Shimura Y."/>
            <person name="Fujisawa T."/>
            <person name="Nakamura Y."/>
            <person name="Kawachi M."/>
        </authorList>
    </citation>
    <scope>NUCLEOTIDE SEQUENCE [LARGE SCALE GENOMIC DNA]</scope>
    <source>
        <strain evidence="1 2">NIES-267</strain>
    </source>
</reference>
<dbReference type="OrthoDB" id="423667at2"/>
<gene>
    <name evidence="1" type="ORF">NIES267_66260</name>
</gene>
<keyword evidence="2" id="KW-1185">Reference proteome</keyword>
<sequence length="163" mass="19301">MLTSLKPRKLVIRQSKISYKSSEIHPLARFVTEEAVCLKFKIKFEDIYVVECWQYVVYVHGKGLSKFVSYADFPPVVGVAPPTTSEMTKWRRRWLKKHDFANAKQAPKWWAHFFAIQFKQSIGETVLYNWGKLINSIRFAFNEEILQKLRNCYRYNKELLVSS</sequence>
<protein>
    <submittedName>
        <fullName evidence="1">Uncharacterized protein</fullName>
    </submittedName>
</protein>
<evidence type="ECO:0000313" key="1">
    <source>
        <dbReference type="EMBL" id="BAY87108.1"/>
    </source>
</evidence>
<name>A0A1Z4M160_9CYAN</name>
<dbReference type="Proteomes" id="UP000218418">
    <property type="component" value="Chromosome"/>
</dbReference>
<proteinExistence type="predicted"/>
<dbReference type="AlphaFoldDB" id="A0A1Z4M160"/>
<evidence type="ECO:0000313" key="2">
    <source>
        <dbReference type="Proteomes" id="UP000218418"/>
    </source>
</evidence>
<organism evidence="1 2">
    <name type="scientific">Calothrix parasitica NIES-267</name>
    <dbReference type="NCBI Taxonomy" id="1973488"/>
    <lineage>
        <taxon>Bacteria</taxon>
        <taxon>Bacillati</taxon>
        <taxon>Cyanobacteriota</taxon>
        <taxon>Cyanophyceae</taxon>
        <taxon>Nostocales</taxon>
        <taxon>Calotrichaceae</taxon>
        <taxon>Calothrix</taxon>
    </lineage>
</organism>
<dbReference type="EMBL" id="AP018227">
    <property type="protein sequence ID" value="BAY87108.1"/>
    <property type="molecule type" value="Genomic_DNA"/>
</dbReference>